<feature type="transmembrane region" description="Helical" evidence="1">
    <location>
        <begin position="162"/>
        <end position="184"/>
    </location>
</feature>
<gene>
    <name evidence="2" type="ORF">SCF082_LOCUS10881</name>
</gene>
<keyword evidence="1" id="KW-0812">Transmembrane</keyword>
<keyword evidence="3" id="KW-1185">Reference proteome</keyword>
<comment type="caution">
    <text evidence="2">The sequence shown here is derived from an EMBL/GenBank/DDBJ whole genome shotgun (WGS) entry which is preliminary data.</text>
</comment>
<dbReference type="EMBL" id="CAXAMM010006413">
    <property type="protein sequence ID" value="CAK9010950.1"/>
    <property type="molecule type" value="Genomic_DNA"/>
</dbReference>
<keyword evidence="1" id="KW-0472">Membrane</keyword>
<accession>A0ABP0J994</accession>
<organism evidence="2 3">
    <name type="scientific">Durusdinium trenchii</name>
    <dbReference type="NCBI Taxonomy" id="1381693"/>
    <lineage>
        <taxon>Eukaryota</taxon>
        <taxon>Sar</taxon>
        <taxon>Alveolata</taxon>
        <taxon>Dinophyceae</taxon>
        <taxon>Suessiales</taxon>
        <taxon>Symbiodiniaceae</taxon>
        <taxon>Durusdinium</taxon>
    </lineage>
</organism>
<dbReference type="Gene3D" id="3.40.630.10">
    <property type="entry name" value="Zn peptidases"/>
    <property type="match status" value="1"/>
</dbReference>
<feature type="transmembrane region" description="Helical" evidence="1">
    <location>
        <begin position="136"/>
        <end position="155"/>
    </location>
</feature>
<evidence type="ECO:0000313" key="2">
    <source>
        <dbReference type="EMBL" id="CAK9010950.1"/>
    </source>
</evidence>
<evidence type="ECO:0000313" key="3">
    <source>
        <dbReference type="Proteomes" id="UP001642464"/>
    </source>
</evidence>
<evidence type="ECO:0000256" key="1">
    <source>
        <dbReference type="SAM" id="Phobius"/>
    </source>
</evidence>
<feature type="transmembrane region" description="Helical" evidence="1">
    <location>
        <begin position="204"/>
        <end position="224"/>
    </location>
</feature>
<keyword evidence="1" id="KW-1133">Transmembrane helix</keyword>
<proteinExistence type="predicted"/>
<dbReference type="Proteomes" id="UP001642464">
    <property type="component" value="Unassembled WGS sequence"/>
</dbReference>
<reference evidence="2 3" key="1">
    <citation type="submission" date="2024-02" db="EMBL/GenBank/DDBJ databases">
        <authorList>
            <person name="Chen Y."/>
            <person name="Shah S."/>
            <person name="Dougan E. K."/>
            <person name="Thang M."/>
            <person name="Chan C."/>
        </authorList>
    </citation>
    <scope>NUCLEOTIDE SEQUENCE [LARGE SCALE GENOMIC DNA]</scope>
</reference>
<name>A0ABP0J994_9DINO</name>
<sequence>MEEGDVSKFFRGFDYYGRMCGRDVCETGPCGRFIYFCARNAEEFPDTAHPICVDSCPTSNLTSHICWDADAMAAVSMPDVPTVEFNMKCLQREHAIKEKEDAKESRLFQGLSRFRGAGSIEGFLMDSLHSLARAKLIVLSTFGVALATSFFYMLFLRYLSGFLIHVSLLLMMIVPACFGLFHLFKVFTSGGLSEVIGGNTEVQTSFLSGIAGMCVALVLCCTLAHISRGIQTAEGCILATTDCMFEIPSILLEPLVSLVLKTLTVGPMVGLMLVYVAWRKGGCAEEPELREPPRCWLGDCGETAGVKFQEYTLPGPPLWIPEDDGILVSDHLDQPGLNLEGSILSPSSGYGCDLVAPSGQAIPCYVVHQPPRAAVALQEVPLSQILLLHDPDVYIFSAADVYRPYLRPDGTLPYAAVIVVNAPAGQSERVTEPRPFDWNQRTATPALVPVVTVSYLSSLLLTGGNVSLRLRGRWAAPAPTRNVLAIAAPPKGCGPGPSQPIYLGTPINGFFRAAGERGAGIALLLQLAQHWNERIAPRERSSRCPCWTPIFGFTSGHEQSDSGIERMVIPYLQELAADLHIPLSEIPFISIGAGLANYAHFDGLNFAGAGSGTTSIRVSSTRPKRAAGAQLVTEVLRELSKDQRLNDLVQAEPGTLSRWTAQGAILPALHAGMPALNLVSGGLRGRFHLPSDADASSVNLTSLATFTDAFAAALHCALRGAREEADPGGTLLELVASVVR</sequence>
<protein>
    <submittedName>
        <fullName evidence="2">Choline transporter-like protein 3</fullName>
    </submittedName>
</protein>